<reference evidence="7 8" key="1">
    <citation type="submission" date="2019-09" db="EMBL/GenBank/DDBJ databases">
        <title>Genome sequence of Adhaeribacter sp. M2.</title>
        <authorList>
            <person name="Srinivasan S."/>
        </authorList>
    </citation>
    <scope>NUCLEOTIDE SEQUENCE [LARGE SCALE GENOMIC DNA]</scope>
    <source>
        <strain evidence="7 8">M2</strain>
    </source>
</reference>
<dbReference type="Pfam" id="PF13488">
    <property type="entry name" value="Gly-zipper_Omp"/>
    <property type="match status" value="1"/>
</dbReference>
<dbReference type="PROSITE" id="PS51123">
    <property type="entry name" value="OMPA_2"/>
    <property type="match status" value="1"/>
</dbReference>
<evidence type="ECO:0000313" key="8">
    <source>
        <dbReference type="Proteomes" id="UP000326570"/>
    </source>
</evidence>
<dbReference type="InterPro" id="IPR050330">
    <property type="entry name" value="Bact_OuterMem_StrucFunc"/>
</dbReference>
<feature type="signal peptide" evidence="5">
    <location>
        <begin position="1"/>
        <end position="23"/>
    </location>
</feature>
<dbReference type="CDD" id="cd07185">
    <property type="entry name" value="OmpA_C-like"/>
    <property type="match status" value="1"/>
</dbReference>
<dbReference type="Gene3D" id="3.30.1330.60">
    <property type="entry name" value="OmpA-like domain"/>
    <property type="match status" value="1"/>
</dbReference>
<keyword evidence="5" id="KW-0732">Signal</keyword>
<dbReference type="EMBL" id="VTWT01000008">
    <property type="protein sequence ID" value="KAA9331128.1"/>
    <property type="molecule type" value="Genomic_DNA"/>
</dbReference>
<dbReference type="SUPFAM" id="SSF103088">
    <property type="entry name" value="OmpA-like"/>
    <property type="match status" value="1"/>
</dbReference>
<gene>
    <name evidence="7" type="ORF">F0P94_14610</name>
</gene>
<dbReference type="GO" id="GO:0009279">
    <property type="term" value="C:cell outer membrane"/>
    <property type="evidence" value="ECO:0007669"/>
    <property type="project" value="UniProtKB-SubCell"/>
</dbReference>
<protein>
    <submittedName>
        <fullName evidence="7">OmpA family protein</fullName>
    </submittedName>
</protein>
<accession>A0A5N1IN25</accession>
<feature type="domain" description="OmpA-like" evidence="6">
    <location>
        <begin position="100"/>
        <end position="218"/>
    </location>
</feature>
<dbReference type="InterPro" id="IPR039567">
    <property type="entry name" value="Gly-zipper"/>
</dbReference>
<evidence type="ECO:0000313" key="7">
    <source>
        <dbReference type="EMBL" id="KAA9331128.1"/>
    </source>
</evidence>
<evidence type="ECO:0000256" key="2">
    <source>
        <dbReference type="ARBA" id="ARBA00023136"/>
    </source>
</evidence>
<sequence length="229" mass="23981">MKTLRTYAAILLATLLLASSAVAQTKTRKAMSRTTKGGLIGVAAGGVIGGVVGKKVGNTAAGVIIGATVGGAAGAIIGRRMDKQAEELKREMAGAKVERVGEGIKITFDSGILFPTNSSELSVTARNNIAELAKTLQKYDDTNVLIQGHTDATGTAEYNQSLSERRAYSVKNFTTYQGVASGRITTQGFGESMPVASNNTVSGKQANRRVEIAIYANEKLRKAAEKGQI</sequence>
<evidence type="ECO:0000259" key="6">
    <source>
        <dbReference type="PROSITE" id="PS51123"/>
    </source>
</evidence>
<dbReference type="PRINTS" id="PR01021">
    <property type="entry name" value="OMPADOMAIN"/>
</dbReference>
<feature type="chain" id="PRO_5024839069" evidence="5">
    <location>
        <begin position="24"/>
        <end position="229"/>
    </location>
</feature>
<comment type="caution">
    <text evidence="7">The sequence shown here is derived from an EMBL/GenBank/DDBJ whole genome shotgun (WGS) entry which is preliminary data.</text>
</comment>
<dbReference type="Proteomes" id="UP000326570">
    <property type="component" value="Unassembled WGS sequence"/>
</dbReference>
<dbReference type="RefSeq" id="WP_150904651.1">
    <property type="nucleotide sequence ID" value="NZ_VTWT01000008.1"/>
</dbReference>
<organism evidence="7 8">
    <name type="scientific">Adhaeribacter soli</name>
    <dbReference type="NCBI Taxonomy" id="2607655"/>
    <lineage>
        <taxon>Bacteria</taxon>
        <taxon>Pseudomonadati</taxon>
        <taxon>Bacteroidota</taxon>
        <taxon>Cytophagia</taxon>
        <taxon>Cytophagales</taxon>
        <taxon>Hymenobacteraceae</taxon>
        <taxon>Adhaeribacter</taxon>
    </lineage>
</organism>
<keyword evidence="2 4" id="KW-0472">Membrane</keyword>
<name>A0A5N1IN25_9BACT</name>
<dbReference type="InterPro" id="IPR036737">
    <property type="entry name" value="OmpA-like_sf"/>
</dbReference>
<keyword evidence="8" id="KW-1185">Reference proteome</keyword>
<dbReference type="Pfam" id="PF00691">
    <property type="entry name" value="OmpA"/>
    <property type="match status" value="1"/>
</dbReference>
<dbReference type="PANTHER" id="PTHR30329">
    <property type="entry name" value="STATOR ELEMENT OF FLAGELLAR MOTOR COMPLEX"/>
    <property type="match status" value="1"/>
</dbReference>
<comment type="subcellular location">
    <subcellularLocation>
        <location evidence="1">Cell outer membrane</location>
    </subcellularLocation>
</comment>
<dbReference type="PANTHER" id="PTHR30329:SF21">
    <property type="entry name" value="LIPOPROTEIN YIAD-RELATED"/>
    <property type="match status" value="1"/>
</dbReference>
<evidence type="ECO:0000256" key="1">
    <source>
        <dbReference type="ARBA" id="ARBA00004442"/>
    </source>
</evidence>
<dbReference type="AlphaFoldDB" id="A0A5N1IN25"/>
<evidence type="ECO:0000256" key="4">
    <source>
        <dbReference type="PROSITE-ProRule" id="PRU00473"/>
    </source>
</evidence>
<evidence type="ECO:0000256" key="5">
    <source>
        <dbReference type="SAM" id="SignalP"/>
    </source>
</evidence>
<dbReference type="InterPro" id="IPR006664">
    <property type="entry name" value="OMP_bac"/>
</dbReference>
<proteinExistence type="predicted"/>
<dbReference type="InterPro" id="IPR006665">
    <property type="entry name" value="OmpA-like"/>
</dbReference>
<dbReference type="PRINTS" id="PR01023">
    <property type="entry name" value="NAFLGMOTY"/>
</dbReference>
<evidence type="ECO:0000256" key="3">
    <source>
        <dbReference type="ARBA" id="ARBA00023237"/>
    </source>
</evidence>
<keyword evidence="3" id="KW-0998">Cell outer membrane</keyword>